<proteinExistence type="predicted"/>
<reference evidence="1 2" key="1">
    <citation type="journal article" date="2017" name="Antonie Van Leeuwenhoek">
        <title>Rhizobium rhizosphaerae sp. nov., a novel species isolated from rice rhizosphere.</title>
        <authorList>
            <person name="Zhao J.J."/>
            <person name="Zhang J."/>
            <person name="Zhang R.J."/>
            <person name="Zhang C.W."/>
            <person name="Yin H.Q."/>
            <person name="Zhang X.X."/>
        </authorList>
    </citation>
    <scope>NUCLEOTIDE SEQUENCE [LARGE SCALE GENOMIC DNA]</scope>
    <source>
        <strain evidence="1 2">S18K6</strain>
    </source>
</reference>
<dbReference type="Proteomes" id="UP000006320">
    <property type="component" value="Unassembled WGS sequence"/>
</dbReference>
<evidence type="ECO:0000313" key="2">
    <source>
        <dbReference type="Proteomes" id="UP000006320"/>
    </source>
</evidence>
<accession>A0AAV3UYZ3</accession>
<protein>
    <submittedName>
        <fullName evidence="1">Uncharacterized protein</fullName>
    </submittedName>
</protein>
<organism evidence="1 2">
    <name type="scientific">Paraglaciecola chathamensis S18K6</name>
    <dbReference type="NCBI Taxonomy" id="1127672"/>
    <lineage>
        <taxon>Bacteria</taxon>
        <taxon>Pseudomonadati</taxon>
        <taxon>Pseudomonadota</taxon>
        <taxon>Gammaproteobacteria</taxon>
        <taxon>Alteromonadales</taxon>
        <taxon>Alteromonadaceae</taxon>
        <taxon>Paraglaciecola</taxon>
    </lineage>
</organism>
<dbReference type="AlphaFoldDB" id="A0AAV3UYZ3"/>
<dbReference type="EMBL" id="BAEM01000027">
    <property type="protein sequence ID" value="GAC09775.1"/>
    <property type="molecule type" value="Genomic_DNA"/>
</dbReference>
<name>A0AAV3UYZ3_9ALTE</name>
<gene>
    <name evidence="1" type="ORF">GCHA_1824</name>
</gene>
<comment type="caution">
    <text evidence="1">The sequence shown here is derived from an EMBL/GenBank/DDBJ whole genome shotgun (WGS) entry which is preliminary data.</text>
</comment>
<evidence type="ECO:0000313" key="1">
    <source>
        <dbReference type="EMBL" id="GAC09775.1"/>
    </source>
</evidence>
<sequence>MGHRKLCDISILLLKAFYQINANENDYQLILLSLLTFLE</sequence>